<dbReference type="PANTHER" id="PTHR32268:SF15">
    <property type="entry name" value="HOMOSERINE ACETYLTRANSFERASE FAMILY PROTEIN (AFU_ORTHOLOGUE AFUA_1G15350)"/>
    <property type="match status" value="1"/>
</dbReference>
<dbReference type="OrthoDB" id="9972683at2759"/>
<evidence type="ECO:0000256" key="1">
    <source>
        <dbReference type="ARBA" id="ARBA00006886"/>
    </source>
</evidence>
<dbReference type="InterPro" id="IPR029058">
    <property type="entry name" value="AB_hydrolase_fold"/>
</dbReference>
<dbReference type="GO" id="GO:0016747">
    <property type="term" value="F:acyltransferase activity, transferring groups other than amino-acyl groups"/>
    <property type="evidence" value="ECO:0007669"/>
    <property type="project" value="InterPro"/>
</dbReference>
<dbReference type="AlphaFoldDB" id="A0A8H4PJX8"/>
<evidence type="ECO:0000313" key="3">
    <source>
        <dbReference type="EMBL" id="KAF4466292.1"/>
    </source>
</evidence>
<dbReference type="InterPro" id="IPR008927">
    <property type="entry name" value="6-PGluconate_DH-like_C_sf"/>
</dbReference>
<accession>A0A8H4PJX8</accession>
<dbReference type="Gene3D" id="1.10.1040.10">
    <property type="entry name" value="N-(1-d-carboxylethyl)-l-norvaline Dehydrogenase, domain 2"/>
    <property type="match status" value="1"/>
</dbReference>
<organism evidence="3 4">
    <name type="scientific">Fusarium albosuccineum</name>
    <dbReference type="NCBI Taxonomy" id="1237068"/>
    <lineage>
        <taxon>Eukaryota</taxon>
        <taxon>Fungi</taxon>
        <taxon>Dikarya</taxon>
        <taxon>Ascomycota</taxon>
        <taxon>Pezizomycotina</taxon>
        <taxon>Sordariomycetes</taxon>
        <taxon>Hypocreomycetidae</taxon>
        <taxon>Hypocreales</taxon>
        <taxon>Nectriaceae</taxon>
        <taxon>Fusarium</taxon>
        <taxon>Fusarium decemcellulare species complex</taxon>
    </lineage>
</organism>
<evidence type="ECO:0000259" key="2">
    <source>
        <dbReference type="Pfam" id="PF00561"/>
    </source>
</evidence>
<dbReference type="Gene3D" id="3.40.50.1820">
    <property type="entry name" value="alpha/beta hydrolase"/>
    <property type="match status" value="1"/>
</dbReference>
<sequence>MNMGVKCGLDLKMLAGAINVSSGRCYNSLEQNPVKVITPRAASENDFVGGFSVELCKGVLEMALELGSAVGAQSRLGDPVLGIYDKAVQDERCKGRDSRSIYKLRRENSTHLDLFSRPALVDSDLRQWRTPRSQNHCGGLVWERGILESIQHDKFPPVARLSRLCSCSASATHINVEAIDVIVGFSMGGQCSYYWTLMHPEMVRNAVIICSSARTSRHNYQFLEGPKAALEYSADYQQRDGNGSTPGGLRAFGKAYSAWLTSPEWFEQEQYKSLGYETLSAWDYEVAGTNYSSWHPDDLLSKIAMWQRGDITSLCGPKDESLPQALSRIKAHVLLMPCQTDQYFRREASEKQSDSIPHATLKIIPSVWGHLAGLGVNAADKEWMNEAIADFLKES</sequence>
<dbReference type="InterPro" id="IPR013328">
    <property type="entry name" value="6PGD_dom2"/>
</dbReference>
<dbReference type="SUPFAM" id="SSF53474">
    <property type="entry name" value="alpha/beta-Hydrolases"/>
    <property type="match status" value="1"/>
</dbReference>
<dbReference type="EMBL" id="JAADYS010000900">
    <property type="protein sequence ID" value="KAF4466292.1"/>
    <property type="molecule type" value="Genomic_DNA"/>
</dbReference>
<dbReference type="InterPro" id="IPR000073">
    <property type="entry name" value="AB_hydrolase_1"/>
</dbReference>
<comment type="similarity">
    <text evidence="1">Belongs to the AB hydrolase superfamily. MetX family.</text>
</comment>
<dbReference type="SUPFAM" id="SSF48179">
    <property type="entry name" value="6-phosphogluconate dehydrogenase C-terminal domain-like"/>
    <property type="match status" value="1"/>
</dbReference>
<gene>
    <name evidence="3" type="ORF">FALBO_6852</name>
</gene>
<proteinExistence type="inferred from homology"/>
<dbReference type="Pfam" id="PF00561">
    <property type="entry name" value="Abhydrolase_1"/>
    <property type="match status" value="1"/>
</dbReference>
<protein>
    <recommendedName>
        <fullName evidence="2">AB hydrolase-1 domain-containing protein</fullName>
    </recommendedName>
</protein>
<dbReference type="PANTHER" id="PTHR32268">
    <property type="entry name" value="HOMOSERINE O-ACETYLTRANSFERASE"/>
    <property type="match status" value="1"/>
</dbReference>
<dbReference type="InterPro" id="IPR008220">
    <property type="entry name" value="HAT_MetX-like"/>
</dbReference>
<keyword evidence="4" id="KW-1185">Reference proteome</keyword>
<evidence type="ECO:0000313" key="4">
    <source>
        <dbReference type="Proteomes" id="UP000554235"/>
    </source>
</evidence>
<comment type="caution">
    <text evidence="3">The sequence shown here is derived from an EMBL/GenBank/DDBJ whole genome shotgun (WGS) entry which is preliminary data.</text>
</comment>
<name>A0A8H4PJX8_9HYPO</name>
<feature type="domain" description="AB hydrolase-1" evidence="2">
    <location>
        <begin position="176"/>
        <end position="365"/>
    </location>
</feature>
<reference evidence="3 4" key="1">
    <citation type="submission" date="2020-01" db="EMBL/GenBank/DDBJ databases">
        <title>Identification and distribution of gene clusters putatively required for synthesis of sphingolipid metabolism inhibitors in phylogenetically diverse species of the filamentous fungus Fusarium.</title>
        <authorList>
            <person name="Kim H.-S."/>
            <person name="Busman M."/>
            <person name="Brown D.W."/>
            <person name="Divon H."/>
            <person name="Uhlig S."/>
            <person name="Proctor R.H."/>
        </authorList>
    </citation>
    <scope>NUCLEOTIDE SEQUENCE [LARGE SCALE GENOMIC DNA]</scope>
    <source>
        <strain evidence="3 4">NRRL 20459</strain>
    </source>
</reference>
<dbReference type="Proteomes" id="UP000554235">
    <property type="component" value="Unassembled WGS sequence"/>
</dbReference>